<sequence>MPCFSVGDRQRTDIPESYKPHFDALAGFLRLPWWKRIWIVQEMALPDSVKLIYSSEEISYEVLQSAVKVLNTHAGACCKEVRTSLRAEAFDPLLAIQEQVDPLVSIREAQAQQLQTTLLQLRRQFHASKATEVVDLFYGLLGLVTTWSSTPLVPDYKAEPRKAIAEAVSTCFSDKGGMEILMGQRTVNESRKFPSWIPDACCISTESQWVTIEERRLTMSSSFSASGTHMQDTQLLTVADDETLRLQTKFVDTIDKVGPVCNALEDWQDAPDVLRNWMEMVGLGAGGWPSEPPDPGTQGDIFWRTIMNNSIETDNKECLTYRSATQDDYSDLHSLWNFLLLVSQFSPHLGITEPLKLDLSSHDKLQIKGSATIYHVIVCLLQRRLFVTNRGMIGLASGEMKTGDEVHIILGCQTPFILRPSDEASKTWDLPLYTVIGNGYVHQVMYGEAFDDPELGTVQAIVLE</sequence>
<keyword evidence="2" id="KW-1185">Reference proteome</keyword>
<dbReference type="Proteomes" id="UP000573603">
    <property type="component" value="Unassembled WGS sequence"/>
</dbReference>
<organism evidence="1 2">
    <name type="scientific">Fusarium anthophilum</name>
    <dbReference type="NCBI Taxonomy" id="48485"/>
    <lineage>
        <taxon>Eukaryota</taxon>
        <taxon>Fungi</taxon>
        <taxon>Dikarya</taxon>
        <taxon>Ascomycota</taxon>
        <taxon>Pezizomycotina</taxon>
        <taxon>Sordariomycetes</taxon>
        <taxon>Hypocreomycetidae</taxon>
        <taxon>Hypocreales</taxon>
        <taxon>Nectriaceae</taxon>
        <taxon>Fusarium</taxon>
        <taxon>Fusarium fujikuroi species complex</taxon>
    </lineage>
</organism>
<reference evidence="1 2" key="1">
    <citation type="journal article" date="2020" name="BMC Genomics">
        <title>Correction to: Identification and distribution of gene clusters required for synthesis of sphingolipid metabolism inhibitors in diverse species of the filamentous fungus Fusarium.</title>
        <authorList>
            <person name="Kim H.S."/>
            <person name="Lohmar J.M."/>
            <person name="Busman M."/>
            <person name="Brown D.W."/>
            <person name="Naumann T.A."/>
            <person name="Divon H.H."/>
            <person name="Lysoe E."/>
            <person name="Uhlig S."/>
            <person name="Proctor R.H."/>
        </authorList>
    </citation>
    <scope>NUCLEOTIDE SEQUENCE [LARGE SCALE GENOMIC DNA]</scope>
    <source>
        <strain evidence="1 2">NRRL 25214</strain>
    </source>
</reference>
<dbReference type="InterPro" id="IPR052895">
    <property type="entry name" value="HetReg/Transcr_Mod"/>
</dbReference>
<gene>
    <name evidence="1" type="ORF">FANTH_10168</name>
</gene>
<dbReference type="PANTHER" id="PTHR24148:SF73">
    <property type="entry name" value="HET DOMAIN PROTEIN (AFU_ORTHOLOGUE AFUA_8G01020)"/>
    <property type="match status" value="1"/>
</dbReference>
<dbReference type="PANTHER" id="PTHR24148">
    <property type="entry name" value="ANKYRIN REPEAT DOMAIN-CONTAINING PROTEIN 39 HOMOLOG-RELATED"/>
    <property type="match status" value="1"/>
</dbReference>
<evidence type="ECO:0008006" key="3">
    <source>
        <dbReference type="Google" id="ProtNLM"/>
    </source>
</evidence>
<dbReference type="EMBL" id="JABEVY010000282">
    <property type="protein sequence ID" value="KAF5238840.1"/>
    <property type="molecule type" value="Genomic_DNA"/>
</dbReference>
<comment type="caution">
    <text evidence="1">The sequence shown here is derived from an EMBL/GenBank/DDBJ whole genome shotgun (WGS) entry which is preliminary data.</text>
</comment>
<evidence type="ECO:0000313" key="1">
    <source>
        <dbReference type="EMBL" id="KAF5238840.1"/>
    </source>
</evidence>
<dbReference type="AlphaFoldDB" id="A0A8H4Z3Y9"/>
<dbReference type="Pfam" id="PF26639">
    <property type="entry name" value="Het-6_barrel"/>
    <property type="match status" value="1"/>
</dbReference>
<accession>A0A8H4Z3Y9</accession>
<protein>
    <recommendedName>
        <fullName evidence="3">Heterokaryon incompatibility domain-containing protein</fullName>
    </recommendedName>
</protein>
<name>A0A8H4Z3Y9_9HYPO</name>
<proteinExistence type="predicted"/>
<evidence type="ECO:0000313" key="2">
    <source>
        <dbReference type="Proteomes" id="UP000573603"/>
    </source>
</evidence>